<organism evidence="3 4">
    <name type="scientific">Stylosanthes scabra</name>
    <dbReference type="NCBI Taxonomy" id="79078"/>
    <lineage>
        <taxon>Eukaryota</taxon>
        <taxon>Viridiplantae</taxon>
        <taxon>Streptophyta</taxon>
        <taxon>Embryophyta</taxon>
        <taxon>Tracheophyta</taxon>
        <taxon>Spermatophyta</taxon>
        <taxon>Magnoliopsida</taxon>
        <taxon>eudicotyledons</taxon>
        <taxon>Gunneridae</taxon>
        <taxon>Pentapetalae</taxon>
        <taxon>rosids</taxon>
        <taxon>fabids</taxon>
        <taxon>Fabales</taxon>
        <taxon>Fabaceae</taxon>
        <taxon>Papilionoideae</taxon>
        <taxon>50 kb inversion clade</taxon>
        <taxon>dalbergioids sensu lato</taxon>
        <taxon>Dalbergieae</taxon>
        <taxon>Pterocarpus clade</taxon>
        <taxon>Stylosanthes</taxon>
    </lineage>
</organism>
<feature type="compositionally biased region" description="Low complexity" evidence="1">
    <location>
        <begin position="186"/>
        <end position="198"/>
    </location>
</feature>
<evidence type="ECO:0000313" key="4">
    <source>
        <dbReference type="Proteomes" id="UP001341840"/>
    </source>
</evidence>
<dbReference type="InterPro" id="IPR046796">
    <property type="entry name" value="Transposase_32_dom"/>
</dbReference>
<evidence type="ECO:0000259" key="2">
    <source>
        <dbReference type="Pfam" id="PF20167"/>
    </source>
</evidence>
<accession>A0ABU6YCN8</accession>
<proteinExistence type="predicted"/>
<comment type="caution">
    <text evidence="3">The sequence shown here is derived from an EMBL/GenBank/DDBJ whole genome shotgun (WGS) entry which is preliminary data.</text>
</comment>
<protein>
    <recommendedName>
        <fullName evidence="2">Putative plant transposon protein domain-containing protein</fullName>
    </recommendedName>
</protein>
<evidence type="ECO:0000256" key="1">
    <source>
        <dbReference type="SAM" id="MobiDB-lite"/>
    </source>
</evidence>
<sequence length="236" mass="26942">MEEKIDPPPYMSYVRGTPIDFGKDNLKKVLIIQEPTEPHEGVDFWERVHAQPMLDDILRDICVLGAQWKVAADGQPVQLKKADLTPLTRGWFEFVRRSIMPSSNNSEAEVKVEKILPNQFLRIIESTSAKSRLSFSSIIQRLCDSAGVRMEENEILVPMDQPITWAKMLKVGYGAHVHGQGKEQHQQQQAQQQEAQQQAPLKPHGQFGWYQLQMALQGMQAHQVQTNQELQHLIAQ</sequence>
<dbReference type="EMBL" id="JASCZI010241846">
    <property type="protein sequence ID" value="MED6207651.1"/>
    <property type="molecule type" value="Genomic_DNA"/>
</dbReference>
<dbReference type="Proteomes" id="UP001341840">
    <property type="component" value="Unassembled WGS sequence"/>
</dbReference>
<feature type="domain" description="Putative plant transposon protein" evidence="2">
    <location>
        <begin position="6"/>
        <end position="148"/>
    </location>
</feature>
<keyword evidence="4" id="KW-1185">Reference proteome</keyword>
<feature type="region of interest" description="Disordered" evidence="1">
    <location>
        <begin position="177"/>
        <end position="200"/>
    </location>
</feature>
<name>A0ABU6YCN8_9FABA</name>
<evidence type="ECO:0000313" key="3">
    <source>
        <dbReference type="EMBL" id="MED6207651.1"/>
    </source>
</evidence>
<gene>
    <name evidence="3" type="ORF">PIB30_037702</name>
</gene>
<reference evidence="3 4" key="1">
    <citation type="journal article" date="2023" name="Plants (Basel)">
        <title>Bridging the Gap: Combining Genomics and Transcriptomics Approaches to Understand Stylosanthes scabra, an Orphan Legume from the Brazilian Caatinga.</title>
        <authorList>
            <person name="Ferreira-Neto J.R.C."/>
            <person name="da Silva M.D."/>
            <person name="Binneck E."/>
            <person name="de Melo N.F."/>
            <person name="da Silva R.H."/>
            <person name="de Melo A.L.T.M."/>
            <person name="Pandolfi V."/>
            <person name="Bustamante F.O."/>
            <person name="Brasileiro-Vidal A.C."/>
            <person name="Benko-Iseppon A.M."/>
        </authorList>
    </citation>
    <scope>NUCLEOTIDE SEQUENCE [LARGE SCALE GENOMIC DNA]</scope>
    <source>
        <tissue evidence="3">Leaves</tissue>
    </source>
</reference>
<dbReference type="Pfam" id="PF20167">
    <property type="entry name" value="Transposase_32"/>
    <property type="match status" value="1"/>
</dbReference>